<dbReference type="Proteomes" id="UP000326582">
    <property type="component" value="Chromosome 1"/>
</dbReference>
<dbReference type="EMBL" id="CP038484">
    <property type="protein sequence ID" value="QFZ25110.1"/>
    <property type="molecule type" value="Genomic_DNA"/>
</dbReference>
<evidence type="ECO:0000313" key="1">
    <source>
        <dbReference type="EMBL" id="QFZ25110.1"/>
    </source>
</evidence>
<keyword evidence="2" id="KW-1185">Reference proteome</keyword>
<evidence type="ECO:0000313" key="2">
    <source>
        <dbReference type="Proteomes" id="UP000326582"/>
    </source>
</evidence>
<gene>
    <name evidence="1" type="ORF">EJF14_10195</name>
</gene>
<proteinExistence type="predicted"/>
<protein>
    <submittedName>
        <fullName evidence="1">Uncharacterized protein</fullName>
    </submittedName>
</protein>
<organism evidence="1 2">
    <name type="scientific">Clavispora lusitaniae</name>
    <name type="common">Candida lusitaniae</name>
    <dbReference type="NCBI Taxonomy" id="36911"/>
    <lineage>
        <taxon>Eukaryota</taxon>
        <taxon>Fungi</taxon>
        <taxon>Dikarya</taxon>
        <taxon>Ascomycota</taxon>
        <taxon>Saccharomycotina</taxon>
        <taxon>Pichiomycetes</taxon>
        <taxon>Metschnikowiaceae</taxon>
        <taxon>Clavispora</taxon>
    </lineage>
</organism>
<name>A0ACD0WCD8_CLALS</name>
<reference evidence="2" key="1">
    <citation type="journal article" date="2019" name="MBio">
        <title>Comparative genomics for the elucidation of multidrug resistance (MDR) in Candida lusitaniae.</title>
        <authorList>
            <person name="Kannan A."/>
            <person name="Asner S.A."/>
            <person name="Trachsel E."/>
            <person name="Kelly S."/>
            <person name="Parker J."/>
            <person name="Sanglard D."/>
        </authorList>
    </citation>
    <scope>NUCLEOTIDE SEQUENCE [LARGE SCALE GENOMIC DNA]</scope>
    <source>
        <strain evidence="2">P1</strain>
    </source>
</reference>
<sequence>MHDGPLLLLPATNSSPPKIEIGPQAELRGGEKKFYKIISSPENEAKQRKRLLYPSAADQKVARNGTGGYVVTAGQMSIFFFASWLYCHFAIEAGTALEEKLEIRVARTRVNHSMHRVFVGTTPGSMSLPGREKTIFFFSDSGHYIKVAPADRKGTPLLKTFFLSTSINHNG</sequence>
<accession>A0ACD0WCD8</accession>